<feature type="transmembrane region" description="Helical" evidence="8">
    <location>
        <begin position="216"/>
        <end position="238"/>
    </location>
</feature>
<feature type="transmembrane region" description="Helical" evidence="8">
    <location>
        <begin position="509"/>
        <end position="532"/>
    </location>
</feature>
<evidence type="ECO:0000256" key="3">
    <source>
        <dbReference type="ARBA" id="ARBA00022692"/>
    </source>
</evidence>
<evidence type="ECO:0000256" key="1">
    <source>
        <dbReference type="ARBA" id="ARBA00004370"/>
    </source>
</evidence>
<dbReference type="PANTHER" id="PTHR11923:SF51">
    <property type="entry name" value="LYSOSOME MEMBRANE PROTEIN 2"/>
    <property type="match status" value="1"/>
</dbReference>
<comment type="similarity">
    <text evidence="2">Belongs to the CD36 family.</text>
</comment>
<reference evidence="9" key="1">
    <citation type="journal article" date="2013" name="Genetics">
        <title>The draft genome and transcriptome of Panagrellus redivivus are shaped by the harsh demands of a free-living lifestyle.</title>
        <authorList>
            <person name="Srinivasan J."/>
            <person name="Dillman A.R."/>
            <person name="Macchietto M.G."/>
            <person name="Heikkinen L."/>
            <person name="Lakso M."/>
            <person name="Fracchia K.M."/>
            <person name="Antoshechkin I."/>
            <person name="Mortazavi A."/>
            <person name="Wong G."/>
            <person name="Sternberg P.W."/>
        </authorList>
    </citation>
    <scope>NUCLEOTIDE SEQUENCE [LARGE SCALE GENOMIC DNA]</scope>
    <source>
        <strain evidence="9">MT8872</strain>
    </source>
</reference>
<evidence type="ECO:0000313" key="9">
    <source>
        <dbReference type="Proteomes" id="UP000492821"/>
    </source>
</evidence>
<keyword evidence="5 8" id="KW-0472">Membrane</keyword>
<evidence type="ECO:0000256" key="7">
    <source>
        <dbReference type="SAM" id="MobiDB-lite"/>
    </source>
</evidence>
<keyword evidence="4 8" id="KW-1133">Transmembrane helix</keyword>
<evidence type="ECO:0000256" key="5">
    <source>
        <dbReference type="ARBA" id="ARBA00023136"/>
    </source>
</evidence>
<sequence length="565" mass="62682">MACPGPKYAILPAIGIFLIVFGVIVALAFPGYIGGRLVETDHLGFDANGSLNAMTKAWAQPDYDMQLSLWVYSVQNPAAVIDGQKPNVVEKGPYVFVEKQAKTFSFTQNNTRTIYHNNKLYFFSQKLSCPTCLLSDNVTVPNLIFQKLVDAAEGNLIVRSAITAAIQIAHETVFIKVTVGDLLFNGYKDPLISGICERPIISTICRAFNVPDRIGLFYGVCLLFVIQLACVIVIVIGYNVVSIPRLVPFITFQLVIELLQQNNTDDGAYEINTGLLDPYQLGHLYSYNNMTIQNGSVYYGPQARMVNGSDGQLFHPFLDSDQKITIFVGQICRSIELEFNKLREFDDVTTYEYQPAKELQDVDLQRSLGFCNPLSPRYFNSTVVQPEKCGPKGLMDISSCAPGNPRIYISNPHFYDCPNALSEAIDGLKQPEADNDRTFVLIQPTAGVVVHAVRRSQINVGMLPGKIRFLSKMNPTIVPVIWLNETAHFDPVTKAQLVQLTTITKVAQVISVTVIGVGIFCIFLNLATFLVLRFYKKDGDEPLLSPYDNDEDVEQAQDNPVAGDD</sequence>
<dbReference type="PRINTS" id="PR01609">
    <property type="entry name" value="CD36FAMILY"/>
</dbReference>
<dbReference type="Pfam" id="PF01130">
    <property type="entry name" value="CD36"/>
    <property type="match status" value="1"/>
</dbReference>
<evidence type="ECO:0000256" key="2">
    <source>
        <dbReference type="ARBA" id="ARBA00010532"/>
    </source>
</evidence>
<dbReference type="Proteomes" id="UP000492821">
    <property type="component" value="Unassembled WGS sequence"/>
</dbReference>
<comment type="subcellular location">
    <subcellularLocation>
        <location evidence="1">Membrane</location>
    </subcellularLocation>
</comment>
<evidence type="ECO:0000256" key="4">
    <source>
        <dbReference type="ARBA" id="ARBA00022989"/>
    </source>
</evidence>
<dbReference type="GO" id="GO:0005737">
    <property type="term" value="C:cytoplasm"/>
    <property type="evidence" value="ECO:0007669"/>
    <property type="project" value="TreeGrafter"/>
</dbReference>
<reference evidence="10" key="2">
    <citation type="submission" date="2020-10" db="UniProtKB">
        <authorList>
            <consortium name="WormBaseParasite"/>
        </authorList>
    </citation>
    <scope>IDENTIFICATION</scope>
</reference>
<name>A0A7E4VRH2_PANRE</name>
<evidence type="ECO:0000256" key="8">
    <source>
        <dbReference type="SAM" id="Phobius"/>
    </source>
</evidence>
<evidence type="ECO:0000313" key="10">
    <source>
        <dbReference type="WBParaSite" id="Pan_g24196.t2"/>
    </source>
</evidence>
<feature type="transmembrane region" description="Helical" evidence="8">
    <location>
        <begin position="12"/>
        <end position="33"/>
    </location>
</feature>
<feature type="region of interest" description="Disordered" evidence="7">
    <location>
        <begin position="542"/>
        <end position="565"/>
    </location>
</feature>
<accession>A0A7E4VRH2</accession>
<keyword evidence="3 8" id="KW-0812">Transmembrane</keyword>
<dbReference type="GO" id="GO:0016020">
    <property type="term" value="C:membrane"/>
    <property type="evidence" value="ECO:0007669"/>
    <property type="project" value="UniProtKB-SubCell"/>
</dbReference>
<dbReference type="InterPro" id="IPR002159">
    <property type="entry name" value="CD36_fam"/>
</dbReference>
<keyword evidence="6" id="KW-0325">Glycoprotein</keyword>
<organism evidence="9 10">
    <name type="scientific">Panagrellus redivivus</name>
    <name type="common">Microworm</name>
    <dbReference type="NCBI Taxonomy" id="6233"/>
    <lineage>
        <taxon>Eukaryota</taxon>
        <taxon>Metazoa</taxon>
        <taxon>Ecdysozoa</taxon>
        <taxon>Nematoda</taxon>
        <taxon>Chromadorea</taxon>
        <taxon>Rhabditida</taxon>
        <taxon>Tylenchina</taxon>
        <taxon>Panagrolaimomorpha</taxon>
        <taxon>Panagrolaimoidea</taxon>
        <taxon>Panagrolaimidae</taxon>
        <taxon>Panagrellus</taxon>
    </lineage>
</organism>
<protein>
    <submittedName>
        <fullName evidence="10">CD36 family</fullName>
    </submittedName>
</protein>
<dbReference type="WBParaSite" id="Pan_g24196.t2">
    <property type="protein sequence ID" value="Pan_g24196.t2"/>
    <property type="gene ID" value="Pan_g24196"/>
</dbReference>
<evidence type="ECO:0000256" key="6">
    <source>
        <dbReference type="ARBA" id="ARBA00023180"/>
    </source>
</evidence>
<proteinExistence type="inferred from homology"/>
<dbReference type="GO" id="GO:0005044">
    <property type="term" value="F:scavenger receptor activity"/>
    <property type="evidence" value="ECO:0007669"/>
    <property type="project" value="TreeGrafter"/>
</dbReference>
<dbReference type="AlphaFoldDB" id="A0A7E4VRH2"/>
<keyword evidence="9" id="KW-1185">Reference proteome</keyword>
<dbReference type="PANTHER" id="PTHR11923">
    <property type="entry name" value="SCAVENGER RECEPTOR CLASS B TYPE-1 SR-B1"/>
    <property type="match status" value="1"/>
</dbReference>